<protein>
    <recommendedName>
        <fullName evidence="9">Carbohydrate sulfotransferase</fullName>
        <ecNumber evidence="9">2.8.2.-</ecNumber>
    </recommendedName>
</protein>
<dbReference type="PANTHER" id="PTHR12137">
    <property type="entry name" value="CARBOHYDRATE SULFOTRANSFERASE"/>
    <property type="match status" value="1"/>
</dbReference>
<keyword evidence="9" id="KW-0119">Carbohydrate metabolism</keyword>
<dbReference type="EC" id="2.8.2.-" evidence="9"/>
<accession>A0ABD2MYE4</accession>
<gene>
    <name evidence="11" type="ORF">HHI36_021997</name>
</gene>
<keyword evidence="6 9" id="KW-0333">Golgi apparatus</keyword>
<dbReference type="InterPro" id="IPR005331">
    <property type="entry name" value="Sulfotransferase"/>
</dbReference>
<keyword evidence="9" id="KW-0735">Signal-anchor</keyword>
<comment type="caution">
    <text evidence="11">The sequence shown here is derived from an EMBL/GenBank/DDBJ whole genome shotgun (WGS) entry which is preliminary data.</text>
</comment>
<evidence type="ECO:0000256" key="2">
    <source>
        <dbReference type="ARBA" id="ARBA00006339"/>
    </source>
</evidence>
<evidence type="ECO:0000256" key="4">
    <source>
        <dbReference type="ARBA" id="ARBA00022692"/>
    </source>
</evidence>
<dbReference type="CDD" id="cd17058">
    <property type="entry name" value="Ubl_SNRNP25"/>
    <property type="match status" value="1"/>
</dbReference>
<feature type="domain" description="SNRNP25 ubiquitin-like" evidence="10">
    <location>
        <begin position="137"/>
        <end position="225"/>
    </location>
</feature>
<proteinExistence type="inferred from homology"/>
<name>A0ABD2MYE4_9CUCU</name>
<evidence type="ECO:0000256" key="7">
    <source>
        <dbReference type="ARBA" id="ARBA00023136"/>
    </source>
</evidence>
<dbReference type="InterPro" id="IPR040610">
    <property type="entry name" value="SNRNP25_ubiquitin"/>
</dbReference>
<evidence type="ECO:0000313" key="12">
    <source>
        <dbReference type="Proteomes" id="UP001516400"/>
    </source>
</evidence>
<keyword evidence="12" id="KW-1185">Reference proteome</keyword>
<dbReference type="AlphaFoldDB" id="A0ABD2MYE4"/>
<evidence type="ECO:0000256" key="9">
    <source>
        <dbReference type="RuleBase" id="RU364020"/>
    </source>
</evidence>
<keyword evidence="8 9" id="KW-0325">Glycoprotein</keyword>
<keyword evidence="3 9" id="KW-0808">Transferase</keyword>
<dbReference type="Proteomes" id="UP001516400">
    <property type="component" value="Unassembled WGS sequence"/>
</dbReference>
<keyword evidence="4" id="KW-0812">Transmembrane</keyword>
<evidence type="ECO:0000256" key="3">
    <source>
        <dbReference type="ARBA" id="ARBA00022679"/>
    </source>
</evidence>
<dbReference type="Pfam" id="PF18036">
    <property type="entry name" value="Ubiquitin_4"/>
    <property type="match status" value="1"/>
</dbReference>
<dbReference type="GO" id="GO:0000139">
    <property type="term" value="C:Golgi membrane"/>
    <property type="evidence" value="ECO:0007669"/>
    <property type="project" value="UniProtKB-SubCell"/>
</dbReference>
<evidence type="ECO:0000256" key="6">
    <source>
        <dbReference type="ARBA" id="ARBA00023034"/>
    </source>
</evidence>
<comment type="similarity">
    <text evidence="2 9">Belongs to the sulfotransferase 2 family.</text>
</comment>
<dbReference type="InterPro" id="IPR018011">
    <property type="entry name" value="Carb_sulfotrans_8-10"/>
</dbReference>
<dbReference type="SUPFAM" id="SSF54236">
    <property type="entry name" value="Ubiquitin-like"/>
    <property type="match status" value="1"/>
</dbReference>
<dbReference type="EMBL" id="JABFTP020000042">
    <property type="protein sequence ID" value="KAL3271518.1"/>
    <property type="molecule type" value="Genomic_DNA"/>
</dbReference>
<dbReference type="PANTHER" id="PTHR12137:SF54">
    <property type="entry name" value="CARBOHYDRATE SULFOTRANSFERASE"/>
    <property type="match status" value="1"/>
</dbReference>
<dbReference type="GO" id="GO:0008146">
    <property type="term" value="F:sulfotransferase activity"/>
    <property type="evidence" value="ECO:0007669"/>
    <property type="project" value="UniProtKB-ARBA"/>
</dbReference>
<dbReference type="InterPro" id="IPR029071">
    <property type="entry name" value="Ubiquitin-like_domsf"/>
</dbReference>
<evidence type="ECO:0000313" key="11">
    <source>
        <dbReference type="EMBL" id="KAL3271518.1"/>
    </source>
</evidence>
<sequence>MMPKTGLSAHPSMDELMKHVQMFQNLAMVTYVIDARYSEMSATRGTTEISVRYWVPLLIIGCVFLTTESFDWFILANIWMGDLDKEIENLTHEDLLEITQSSLKRLIAADSLLKDLPFDVTTDEVLSQVAVVQGQSITVTILRHSESPLNVVIPQQGATVKDLKQAIQRCFALKQQRSRIKTKISWKYVWKAYSLQHEGMTLKRNCDLVSKYGVTNRSELRFVKRGILLLFLIKDVNYVNCTNYPWLEQIARQETLTRGCSKVTPRIEHVNTTTLDHILVDHKHKMLYCYVPKVACTNWKRVMMVLTGASNATNLIDIPSYMAHAENSTLRLSDLPPNEAKRCLKSYTSFLMVRHPMERLLSAFRNKFEGNLTSSRYFQARYGKHIIKKYRWQRGNKMKIKQPLGSDVTLIEFVQYLINEGLNTNEHWTPVYDLCYPCAVNYTFIGKYEHLSEDSEALLDIIEAPPVRFPMTNSAHTRLKVREYFQMLPLKYMQALYRLYRNDFIIFDYNLESVLGYDFG</sequence>
<dbReference type="Gene3D" id="3.10.20.90">
    <property type="entry name" value="Phosphatidylinositol 3-kinase Catalytic Subunit, Chain A, domain 1"/>
    <property type="match status" value="1"/>
</dbReference>
<keyword evidence="5" id="KW-1133">Transmembrane helix</keyword>
<evidence type="ECO:0000256" key="1">
    <source>
        <dbReference type="ARBA" id="ARBA00004323"/>
    </source>
</evidence>
<reference evidence="11 12" key="1">
    <citation type="journal article" date="2021" name="BMC Biol.">
        <title>Horizontally acquired antibacterial genes associated with adaptive radiation of ladybird beetles.</title>
        <authorList>
            <person name="Li H.S."/>
            <person name="Tang X.F."/>
            <person name="Huang Y.H."/>
            <person name="Xu Z.Y."/>
            <person name="Chen M.L."/>
            <person name="Du X.Y."/>
            <person name="Qiu B.Y."/>
            <person name="Chen P.T."/>
            <person name="Zhang W."/>
            <person name="Slipinski A."/>
            <person name="Escalona H.E."/>
            <person name="Waterhouse R.M."/>
            <person name="Zwick A."/>
            <person name="Pang H."/>
        </authorList>
    </citation>
    <scope>NUCLEOTIDE SEQUENCE [LARGE SCALE GENOMIC DNA]</scope>
    <source>
        <strain evidence="11">SYSU2018</strain>
    </source>
</reference>
<dbReference type="Pfam" id="PF03567">
    <property type="entry name" value="Sulfotransfer_2"/>
    <property type="match status" value="1"/>
</dbReference>
<evidence type="ECO:0000256" key="5">
    <source>
        <dbReference type="ARBA" id="ARBA00022989"/>
    </source>
</evidence>
<evidence type="ECO:0000259" key="10">
    <source>
        <dbReference type="Pfam" id="PF18036"/>
    </source>
</evidence>
<evidence type="ECO:0000256" key="8">
    <source>
        <dbReference type="ARBA" id="ARBA00023180"/>
    </source>
</evidence>
<organism evidence="11 12">
    <name type="scientific">Cryptolaemus montrouzieri</name>
    <dbReference type="NCBI Taxonomy" id="559131"/>
    <lineage>
        <taxon>Eukaryota</taxon>
        <taxon>Metazoa</taxon>
        <taxon>Ecdysozoa</taxon>
        <taxon>Arthropoda</taxon>
        <taxon>Hexapoda</taxon>
        <taxon>Insecta</taxon>
        <taxon>Pterygota</taxon>
        <taxon>Neoptera</taxon>
        <taxon>Endopterygota</taxon>
        <taxon>Coleoptera</taxon>
        <taxon>Polyphaga</taxon>
        <taxon>Cucujiformia</taxon>
        <taxon>Coccinelloidea</taxon>
        <taxon>Coccinellidae</taxon>
        <taxon>Scymninae</taxon>
        <taxon>Scymnini</taxon>
        <taxon>Cryptolaemus</taxon>
    </lineage>
</organism>
<keyword evidence="7" id="KW-0472">Membrane</keyword>
<comment type="subcellular location">
    <subcellularLocation>
        <location evidence="1 9">Golgi apparatus membrane</location>
        <topology evidence="1 9">Single-pass type II membrane protein</topology>
    </subcellularLocation>
</comment>